<reference evidence="8 9" key="1">
    <citation type="journal article" date="2014" name="PLoS ONE">
        <title>Physiological and genomic features of a novel sulfur-oxidizing gammaproteobacterium belonging to a previously uncultivated symbiotic lineage isolated from a hydrothermal vent.</title>
        <authorList>
            <person name="Nunoura T."/>
            <person name="Takaki Y."/>
            <person name="Kazama H."/>
            <person name="Kakuta J."/>
            <person name="Shimamura S."/>
            <person name="Makita H."/>
            <person name="Hirai M."/>
            <person name="Miyazaki M."/>
            <person name="Takai K."/>
        </authorList>
    </citation>
    <scope>NUCLEOTIDE SEQUENCE [LARGE SCALE GENOMIC DNA]</scope>
    <source>
        <strain evidence="8 9">Hiromi1</strain>
    </source>
</reference>
<evidence type="ECO:0000259" key="7">
    <source>
        <dbReference type="PROSITE" id="PS50059"/>
    </source>
</evidence>
<feature type="domain" description="PPIase FKBP-type" evidence="7">
    <location>
        <begin position="9"/>
        <end position="92"/>
    </location>
</feature>
<dbReference type="PANTHER" id="PTHR47861">
    <property type="entry name" value="FKBP-TYPE PEPTIDYL-PROLYL CIS-TRANS ISOMERASE SLYD"/>
    <property type="match status" value="1"/>
</dbReference>
<dbReference type="AlphaFoldDB" id="A0A7U6GI01"/>
<evidence type="ECO:0000256" key="4">
    <source>
        <dbReference type="ARBA" id="ARBA00023235"/>
    </source>
</evidence>
<dbReference type="InterPro" id="IPR048261">
    <property type="entry name" value="SlpA/SlyD-like_ins_sf"/>
</dbReference>
<dbReference type="RefSeq" id="WP_052469907.1">
    <property type="nucleotide sequence ID" value="NZ_AP012273.1"/>
</dbReference>
<dbReference type="PROSITE" id="PS50059">
    <property type="entry name" value="FKBP_PPIASE"/>
    <property type="match status" value="1"/>
</dbReference>
<evidence type="ECO:0000256" key="3">
    <source>
        <dbReference type="ARBA" id="ARBA00023110"/>
    </source>
</evidence>
<dbReference type="Gene3D" id="3.10.50.40">
    <property type="match status" value="1"/>
</dbReference>
<proteinExistence type="inferred from homology"/>
<sequence length="151" mass="16271">MPLSEAMPGSTIVLHFSLSLTDGTQAFDTGDEPLRCTLGDGTLLPGLELALYGLRADEEQTLTLTPEQAWGERQQELVKEMPRGDFPADAELEAGQILAFSLPDGEETMGSLLAVDDDRVLVDFNHPLSGQAVVFRAKMLEVDNSAIPVDA</sequence>
<keyword evidence="3 5" id="KW-0697">Rotamase</keyword>
<dbReference type="InterPro" id="IPR001179">
    <property type="entry name" value="PPIase_FKBP_dom"/>
</dbReference>
<evidence type="ECO:0000256" key="1">
    <source>
        <dbReference type="ARBA" id="ARBA00000971"/>
    </source>
</evidence>
<dbReference type="EMBL" id="AP012273">
    <property type="protein sequence ID" value="BAO44006.1"/>
    <property type="molecule type" value="Genomic_DNA"/>
</dbReference>
<evidence type="ECO:0000313" key="8">
    <source>
        <dbReference type="EMBL" id="BAO44006.1"/>
    </source>
</evidence>
<keyword evidence="9" id="KW-1185">Reference proteome</keyword>
<evidence type="ECO:0000256" key="5">
    <source>
        <dbReference type="PROSITE-ProRule" id="PRU00277"/>
    </source>
</evidence>
<dbReference type="Pfam" id="PF00254">
    <property type="entry name" value="FKBP_C"/>
    <property type="match status" value="1"/>
</dbReference>
<dbReference type="SUPFAM" id="SSF54534">
    <property type="entry name" value="FKBP-like"/>
    <property type="match status" value="1"/>
</dbReference>
<keyword evidence="4 5" id="KW-0413">Isomerase</keyword>
<name>A0A7U6GI01_9GAMM</name>
<comment type="similarity">
    <text evidence="2 6">Belongs to the FKBP-type PPIase family.</text>
</comment>
<evidence type="ECO:0000256" key="2">
    <source>
        <dbReference type="ARBA" id="ARBA00006577"/>
    </source>
</evidence>
<evidence type="ECO:0000256" key="6">
    <source>
        <dbReference type="RuleBase" id="RU003915"/>
    </source>
</evidence>
<dbReference type="KEGG" id="tbn:TBH_C1077"/>
<organism evidence="8 9">
    <name type="scientific">Thiolapillus brandeum</name>
    <dbReference type="NCBI Taxonomy" id="1076588"/>
    <lineage>
        <taxon>Bacteria</taxon>
        <taxon>Pseudomonadati</taxon>
        <taxon>Pseudomonadota</taxon>
        <taxon>Gammaproteobacteria</taxon>
        <taxon>Chromatiales</taxon>
        <taxon>Sedimenticolaceae</taxon>
        <taxon>Thiolapillus</taxon>
    </lineage>
</organism>
<comment type="catalytic activity">
    <reaction evidence="1 5 6">
        <text>[protein]-peptidylproline (omega=180) = [protein]-peptidylproline (omega=0)</text>
        <dbReference type="Rhea" id="RHEA:16237"/>
        <dbReference type="Rhea" id="RHEA-COMP:10747"/>
        <dbReference type="Rhea" id="RHEA-COMP:10748"/>
        <dbReference type="ChEBI" id="CHEBI:83833"/>
        <dbReference type="ChEBI" id="CHEBI:83834"/>
        <dbReference type="EC" id="5.2.1.8"/>
    </reaction>
</comment>
<evidence type="ECO:0000313" key="9">
    <source>
        <dbReference type="Proteomes" id="UP000031631"/>
    </source>
</evidence>
<dbReference type="OrthoDB" id="9808891at2"/>
<dbReference type="GO" id="GO:0003755">
    <property type="term" value="F:peptidyl-prolyl cis-trans isomerase activity"/>
    <property type="evidence" value="ECO:0007669"/>
    <property type="project" value="UniProtKB-UniRule"/>
</dbReference>
<dbReference type="Gene3D" id="2.40.10.330">
    <property type="match status" value="1"/>
</dbReference>
<dbReference type="PANTHER" id="PTHR47861:SF4">
    <property type="entry name" value="FKBP-TYPE 16 KDA PEPTIDYL-PROLYL CIS-TRANS ISOMERASE"/>
    <property type="match status" value="1"/>
</dbReference>
<gene>
    <name evidence="8" type="ORF">TBH_C1077</name>
</gene>
<dbReference type="Proteomes" id="UP000031631">
    <property type="component" value="Chromosome"/>
</dbReference>
<dbReference type="EC" id="5.2.1.8" evidence="6"/>
<protein>
    <recommendedName>
        <fullName evidence="6">Peptidyl-prolyl cis-trans isomerase</fullName>
        <ecNumber evidence="6">5.2.1.8</ecNumber>
    </recommendedName>
</protein>
<accession>A0A7U6GI01</accession>
<dbReference type="InterPro" id="IPR046357">
    <property type="entry name" value="PPIase_dom_sf"/>
</dbReference>